<evidence type="ECO:0000256" key="4">
    <source>
        <dbReference type="SAM" id="MobiDB-lite"/>
    </source>
</evidence>
<dbReference type="PROSITE" id="PS51450">
    <property type="entry name" value="LRR"/>
    <property type="match status" value="5"/>
</dbReference>
<dbReference type="GO" id="GO:0046872">
    <property type="term" value="F:metal ion binding"/>
    <property type="evidence" value="ECO:0007669"/>
    <property type="project" value="UniProtKB-KW"/>
</dbReference>
<dbReference type="SUPFAM" id="SSF55073">
    <property type="entry name" value="Nucleotide cyclase"/>
    <property type="match status" value="1"/>
</dbReference>
<proteinExistence type="predicted"/>
<dbReference type="InterPro" id="IPR036457">
    <property type="entry name" value="PPM-type-like_dom_sf"/>
</dbReference>
<feature type="compositionally biased region" description="Polar residues" evidence="4">
    <location>
        <begin position="182"/>
        <end position="194"/>
    </location>
</feature>
<feature type="domain" description="PPM-type phosphatase" evidence="6">
    <location>
        <begin position="1225"/>
        <end position="1466"/>
    </location>
</feature>
<dbReference type="InterPro" id="IPR001054">
    <property type="entry name" value="A/G_cyclase"/>
</dbReference>
<dbReference type="InterPro" id="IPR001611">
    <property type="entry name" value="Leu-rich_rpt"/>
</dbReference>
<dbReference type="SMART" id="SM00369">
    <property type="entry name" value="LRR_TYP"/>
    <property type="match status" value="10"/>
</dbReference>
<evidence type="ECO:0000259" key="5">
    <source>
        <dbReference type="PROSITE" id="PS50125"/>
    </source>
</evidence>
<dbReference type="InterPro" id="IPR003591">
    <property type="entry name" value="Leu-rich_rpt_typical-subtyp"/>
</dbReference>
<reference evidence="7 8" key="1">
    <citation type="journal article" date="2020" name="ISME J.">
        <title>Uncovering the hidden diversity of litter-decomposition mechanisms in mushroom-forming fungi.</title>
        <authorList>
            <person name="Floudas D."/>
            <person name="Bentzer J."/>
            <person name="Ahren D."/>
            <person name="Johansson T."/>
            <person name="Persson P."/>
            <person name="Tunlid A."/>
        </authorList>
    </citation>
    <scope>NUCLEOTIDE SEQUENCE [LARGE SCALE GENOMIC DNA]</scope>
    <source>
        <strain evidence="7 8">CBS 175.51</strain>
    </source>
</reference>
<dbReference type="Pfam" id="PF00481">
    <property type="entry name" value="PP2C"/>
    <property type="match status" value="1"/>
</dbReference>
<feature type="compositionally biased region" description="Polar residues" evidence="4">
    <location>
        <begin position="87"/>
        <end position="97"/>
    </location>
</feature>
<dbReference type="Gene3D" id="3.80.10.10">
    <property type="entry name" value="Ribonuclease Inhibitor"/>
    <property type="match status" value="3"/>
</dbReference>
<organism evidence="7 8">
    <name type="scientific">Ephemerocybe angulata</name>
    <dbReference type="NCBI Taxonomy" id="980116"/>
    <lineage>
        <taxon>Eukaryota</taxon>
        <taxon>Fungi</taxon>
        <taxon>Dikarya</taxon>
        <taxon>Basidiomycota</taxon>
        <taxon>Agaricomycotina</taxon>
        <taxon>Agaricomycetes</taxon>
        <taxon>Agaricomycetidae</taxon>
        <taxon>Agaricales</taxon>
        <taxon>Agaricineae</taxon>
        <taxon>Psathyrellaceae</taxon>
        <taxon>Ephemerocybe</taxon>
    </lineage>
</organism>
<dbReference type="InterPro" id="IPR029787">
    <property type="entry name" value="Nucleotide_cyclase"/>
</dbReference>
<dbReference type="OrthoDB" id="2021138at2759"/>
<dbReference type="InterPro" id="IPR001932">
    <property type="entry name" value="PPM-type_phosphatase-like_dom"/>
</dbReference>
<keyword evidence="8" id="KW-1185">Reference proteome</keyword>
<dbReference type="SMART" id="SM00364">
    <property type="entry name" value="LRR_BAC"/>
    <property type="match status" value="9"/>
</dbReference>
<feature type="compositionally biased region" description="Basic and acidic residues" evidence="4">
    <location>
        <begin position="402"/>
        <end position="411"/>
    </location>
</feature>
<feature type="compositionally biased region" description="Polar residues" evidence="4">
    <location>
        <begin position="300"/>
        <end position="312"/>
    </location>
</feature>
<feature type="region of interest" description="Disordered" evidence="4">
    <location>
        <begin position="347"/>
        <end position="371"/>
    </location>
</feature>
<evidence type="ECO:0000256" key="2">
    <source>
        <dbReference type="ARBA" id="ARBA00022723"/>
    </source>
</evidence>
<evidence type="ECO:0008006" key="9">
    <source>
        <dbReference type="Google" id="ProtNLM"/>
    </source>
</evidence>
<feature type="region of interest" description="Disordered" evidence="4">
    <location>
        <begin position="254"/>
        <end position="332"/>
    </location>
</feature>
<dbReference type="SMART" id="SM00332">
    <property type="entry name" value="PP2Cc"/>
    <property type="match status" value="1"/>
</dbReference>
<dbReference type="Pfam" id="PF13855">
    <property type="entry name" value="LRR_8"/>
    <property type="match status" value="1"/>
</dbReference>
<feature type="compositionally biased region" description="Low complexity" evidence="4">
    <location>
        <begin position="317"/>
        <end position="328"/>
    </location>
</feature>
<dbReference type="PROSITE" id="PS51746">
    <property type="entry name" value="PPM_2"/>
    <property type="match status" value="1"/>
</dbReference>
<dbReference type="Pfam" id="PF23010">
    <property type="entry name" value="RA_3"/>
    <property type="match status" value="1"/>
</dbReference>
<gene>
    <name evidence="7" type="ORF">D9611_010901</name>
</gene>
<dbReference type="InterPro" id="IPR032675">
    <property type="entry name" value="LRR_dom_sf"/>
</dbReference>
<dbReference type="SMART" id="SM00044">
    <property type="entry name" value="CYCc"/>
    <property type="match status" value="1"/>
</dbReference>
<feature type="compositionally biased region" description="Polar residues" evidence="4">
    <location>
        <begin position="254"/>
        <end position="292"/>
    </location>
</feature>
<dbReference type="Gene3D" id="3.60.40.10">
    <property type="entry name" value="PPM-type phosphatase domain"/>
    <property type="match status" value="1"/>
</dbReference>
<evidence type="ECO:0000256" key="3">
    <source>
        <dbReference type="ARBA" id="ARBA00022737"/>
    </source>
</evidence>
<accession>A0A8H5FFP9</accession>
<dbReference type="PANTHER" id="PTHR48051:SF1">
    <property type="entry name" value="RAS SUPPRESSOR PROTEIN 1"/>
    <property type="match status" value="1"/>
</dbReference>
<evidence type="ECO:0000313" key="7">
    <source>
        <dbReference type="EMBL" id="KAF5335129.1"/>
    </source>
</evidence>
<dbReference type="Proteomes" id="UP000541558">
    <property type="component" value="Unassembled WGS sequence"/>
</dbReference>
<dbReference type="SUPFAM" id="SSF52058">
    <property type="entry name" value="L domain-like"/>
    <property type="match status" value="2"/>
</dbReference>
<dbReference type="Pfam" id="PF23598">
    <property type="entry name" value="LRR_14"/>
    <property type="match status" value="2"/>
</dbReference>
<dbReference type="GO" id="GO:0005737">
    <property type="term" value="C:cytoplasm"/>
    <property type="evidence" value="ECO:0007669"/>
    <property type="project" value="TreeGrafter"/>
</dbReference>
<dbReference type="InterPro" id="IPR050216">
    <property type="entry name" value="LRR_domain-containing"/>
</dbReference>
<comment type="caution">
    <text evidence="7">The sequence shown here is derived from an EMBL/GenBank/DDBJ whole genome shotgun (WGS) entry which is preliminary data.</text>
</comment>
<dbReference type="SUPFAM" id="SSF81606">
    <property type="entry name" value="PP2C-like"/>
    <property type="match status" value="1"/>
</dbReference>
<dbReference type="Gene3D" id="3.30.70.1230">
    <property type="entry name" value="Nucleotide cyclase"/>
    <property type="match status" value="1"/>
</dbReference>
<protein>
    <recommendedName>
        <fullName evidence="9">Adenylate cyclase</fullName>
    </recommendedName>
</protein>
<keyword evidence="1" id="KW-0433">Leucine-rich repeat</keyword>
<dbReference type="CDD" id="cd00143">
    <property type="entry name" value="PP2Cc"/>
    <property type="match status" value="1"/>
</dbReference>
<evidence type="ECO:0000256" key="1">
    <source>
        <dbReference type="ARBA" id="ARBA00022614"/>
    </source>
</evidence>
<sequence>MARRGSAMTVVSLRLTDDAVDQNGVARLAPIDYMPASDDAAIAPWIAVPPTPLPKSPGRTFSFGPKSSVASLVSNRNGSGSHYGRSSRPSESQSTLSIPDPNRRSIDEYDSLRAPFTSGSSAQSFELRKSKSSLTLNGVFGKLRSRASKPNIHADAAGQTTFEPSHPSLKNPVPPLPATFMGVTSDNYSSSGSRISLPFKSGKGKKKKDSHPPLPPNPYDAGPSNHQRHPNLDLDLDLNKMDGIVDFKRTGYLSSPGSGTGSDFGNSLPQPMLSSADFNDPFSSSSSAPQNRKNSHYRVSPTTVILPNNFTNGHRPMSSSGGSMSNGGATDASKWVAPQSWVVVKKEGEDHVEPTGDSESDDESARSSLVQPKMSTASFGTIGGEWSFVSPPDNTSSLRSVQTRERDRDRRSIGKPTMYNIRIYRSNRSAHRVTLEQSTTVAELNKMLFKVIYQNSDRGEQHRLYLNEGGRERILGPTERPANIVRKRLLLNGFEPEDGIENLGYVEQPFLFKFAFKSQLLGPPIIKEEDLHFDTFDFIDLTGQSLRTIPVILHQNADSIVSLKLSQNPMVEIPLDFIQSCSSLRELRLSNMAMQKVPQSVRHATSLHRLDLSSNRIGDLEDAFLDQITGLMSLKLQNNKLNSLPWHFGRLRCINSLNISNNKFSQFPLVVTQMPNLLDLDISFNTITELPEEIGQLKTLNRLSILGNQITRFPDECSQLTALRVLDCRRNMITDLTIVLMLPNIEAIDADHNALSALDLSIGPKLTRVDVSNNDITKLSLTPGPVGRSPYSLTFLDLSYAKLSSLDDIALGTLVSLRTLKLDHNSFLRIPDTLGELRLLETLSVSDNNLTSLPESIGRLQKLDVLDAHHNALTAVPESLWNCASLTCINFTSNHIKEWPHPPNNELPDEPASTSPAGRKGSTASTFVGVPSLVHSLEKLYLGENRLGDYDVHPLMRFKELRVLNLSFNNISDLPPTFFKNLLQLEELYLSGNRLTTIPTEDLQRMTRLSTLFLNGNKLHTLPQELGKVKDLTILDVGSNQLRYNINNWEFDWNWNFNKKLKYLNLSGNNRLHIKPEPSRNSGHRMSRDLITLGRQTLAGFRGLTNLRVLGLIDVTYTNTNDAYADIPDESDIRRVRTSNSEVGTMSYGIADSLGTSDALHILDLVHEFPTRPGEPKKAIFAMFGRYRPPKGLHPHTSPNRVSKFLRDEFVNVFTTLLQVDRKQEDLVADAMRRRKESVPDALRKREEKETVPYALRRKQGEGVPDALRRTFLELNRKLYLELSAFKRKNSQASSTAASRSWGDDPALQRTGASAVVVYFVDKTMYAANVGNAMAVVSRSGMAYCLSKKHDPYDRNEIHHIRSAEGWVSGAGLVNDEVATSRSFGNFLLVPVVNAKPHITTWQLGSSDEFVIIANQGLWDFIPFQTAVDIVGDTAGQDPMIAAQKLRDFAISYGADGSTMIMVVTLSKPTQEYRPKRVPETYIKDASRFKTEIPPPTGHLALVFTDVRNSTHLWEVNPGMPTAMRLHNQLMRWCLRNYGGYEVKTEGDAFMVAFPTALSAVWWCLTVQKKLLEESWPLEILECEDGKNVLDDNGLIIARGLSVRMGIHCGFPSCEPDPITHRMDYFGQMVNRAARVNSVANGGQIMITADILREINVRCLDSTEESESEYSKIQPQTAVDGIKEIGVVVEHVGEVKLKGIELPELLSVIYPKGLEGRHKLKEGPSNETGSASRVQLSVPQTKELGMLCLRLEALSGGRLFRSQPERKGSIASAVGVGDEAGQEGEECPAVFTADPELLLPKMCEASSDKDLMVVLDSLSGRIENAIESLARKFCPPSVDKDEFMAALMEGKELDARTLEYISSVLRGMP</sequence>
<evidence type="ECO:0000259" key="6">
    <source>
        <dbReference type="PROSITE" id="PS51746"/>
    </source>
</evidence>
<feature type="compositionally biased region" description="Polar residues" evidence="4">
    <location>
        <begin position="912"/>
        <end position="924"/>
    </location>
</feature>
<feature type="region of interest" description="Disordered" evidence="4">
    <location>
        <begin position="72"/>
        <end position="108"/>
    </location>
</feature>
<dbReference type="CDD" id="cd07302">
    <property type="entry name" value="CHD"/>
    <property type="match status" value="1"/>
</dbReference>
<dbReference type="Pfam" id="PF00211">
    <property type="entry name" value="Guanylate_cyc"/>
    <property type="match status" value="1"/>
</dbReference>
<feature type="region of interest" description="Disordered" evidence="4">
    <location>
        <begin position="385"/>
        <end position="411"/>
    </location>
</feature>
<feature type="region of interest" description="Disordered" evidence="4">
    <location>
        <begin position="157"/>
        <end position="232"/>
    </location>
</feature>
<feature type="domain" description="Guanylate cyclase" evidence="5">
    <location>
        <begin position="1501"/>
        <end position="1637"/>
    </location>
</feature>
<feature type="compositionally biased region" description="Polar residues" evidence="4">
    <location>
        <begin position="392"/>
        <end position="401"/>
    </location>
</feature>
<dbReference type="InterPro" id="IPR055414">
    <property type="entry name" value="LRR_R13L4/SHOC2-like"/>
</dbReference>
<feature type="region of interest" description="Disordered" evidence="4">
    <location>
        <begin position="900"/>
        <end position="924"/>
    </location>
</feature>
<name>A0A8H5FFP9_9AGAR</name>
<keyword evidence="2" id="KW-0479">Metal-binding</keyword>
<keyword evidence="3" id="KW-0677">Repeat</keyword>
<dbReference type="PANTHER" id="PTHR48051">
    <property type="match status" value="1"/>
</dbReference>
<evidence type="ECO:0000313" key="8">
    <source>
        <dbReference type="Proteomes" id="UP000541558"/>
    </source>
</evidence>
<dbReference type="GO" id="GO:0009190">
    <property type="term" value="P:cyclic nucleotide biosynthetic process"/>
    <property type="evidence" value="ECO:0007669"/>
    <property type="project" value="InterPro"/>
</dbReference>
<dbReference type="PROSITE" id="PS50125">
    <property type="entry name" value="GUANYLATE_CYCLASE_2"/>
    <property type="match status" value="1"/>
</dbReference>
<dbReference type="GO" id="GO:0035556">
    <property type="term" value="P:intracellular signal transduction"/>
    <property type="evidence" value="ECO:0007669"/>
    <property type="project" value="InterPro"/>
</dbReference>
<dbReference type="EMBL" id="JAACJK010000064">
    <property type="protein sequence ID" value="KAF5335129.1"/>
    <property type="molecule type" value="Genomic_DNA"/>
</dbReference>
<dbReference type="InterPro" id="IPR055071">
    <property type="entry name" value="RA_PHLPP-like"/>
</dbReference>